<keyword evidence="3" id="KW-1185">Reference proteome</keyword>
<dbReference type="InterPro" id="IPR024559">
    <property type="entry name" value="DUF3846"/>
</dbReference>
<accession>A0A3G3M9R4</accession>
<dbReference type="KEGG" id="vg:70080800"/>
<dbReference type="Pfam" id="PF12957">
    <property type="entry name" value="DUF3846"/>
    <property type="match status" value="1"/>
</dbReference>
<gene>
    <name evidence="2" type="primary">11</name>
    <name evidence="2" type="ORF">SEA_OCTOBIEN14_11</name>
</gene>
<dbReference type="EMBL" id="MH976515">
    <property type="protein sequence ID" value="AYR03159.1"/>
    <property type="molecule type" value="Genomic_DNA"/>
</dbReference>
<dbReference type="Proteomes" id="UP000280547">
    <property type="component" value="Segment"/>
</dbReference>
<reference evidence="2 3" key="1">
    <citation type="submission" date="2018-09" db="EMBL/GenBank/DDBJ databases">
        <authorList>
            <person name="Amanuel B.M."/>
            <person name="Anspach C.J."/>
            <person name="Chiquito R.J."/>
            <person name="Gales J.M."/>
            <person name="Hall T."/>
            <person name="Hotaki K."/>
            <person name="Lozano B."/>
            <person name="Mugisha B."/>
            <person name="Fogarty M.P."/>
            <person name="Leadon S.A."/>
            <person name="Molloy S.D."/>
            <person name="Garlena R.A."/>
            <person name="Russell D.A."/>
            <person name="Pope W.H."/>
            <person name="Jacobs-Sera D."/>
            <person name="Hatfull G.F."/>
        </authorList>
    </citation>
    <scope>NUCLEOTIDE SEQUENCE [LARGE SCALE GENOMIC DNA]</scope>
</reference>
<evidence type="ECO:0000259" key="1">
    <source>
        <dbReference type="Pfam" id="PF12957"/>
    </source>
</evidence>
<organism evidence="2 3">
    <name type="scientific">Gordonia phage Octobien14</name>
    <dbReference type="NCBI Taxonomy" id="2483673"/>
    <lineage>
        <taxon>Viruses</taxon>
        <taxon>Duplodnaviria</taxon>
        <taxon>Heunggongvirae</taxon>
        <taxon>Uroviricota</taxon>
        <taxon>Caudoviricetes</taxon>
        <taxon>Deeyouvirinae</taxon>
        <taxon>Octobienvirus</taxon>
        <taxon>Octobienvirus octobien14</taxon>
    </lineage>
</organism>
<evidence type="ECO:0000313" key="2">
    <source>
        <dbReference type="EMBL" id="AYR03159.1"/>
    </source>
</evidence>
<dbReference type="RefSeq" id="YP_010246256.1">
    <property type="nucleotide sequence ID" value="NC_060134.1"/>
</dbReference>
<dbReference type="GeneID" id="70080800"/>
<proteinExistence type="predicted"/>
<evidence type="ECO:0000313" key="3">
    <source>
        <dbReference type="Proteomes" id="UP000280547"/>
    </source>
</evidence>
<name>A0A3G3M9R4_9CAUD</name>
<feature type="domain" description="DUF3846" evidence="1">
    <location>
        <begin position="6"/>
        <end position="110"/>
    </location>
</feature>
<sequence>MTAQAKLLVVQPDGTAEVSTMNTDLATLKGIVGGFLEGLYAGDETFLLFNEEGKLKSLEPNHAADLVAADLVARNLGMKIAPWDVLAGPVIFCSVDEEGETRDVPGIALYAAAQLGLNLIEK</sequence>
<protein>
    <recommendedName>
        <fullName evidence="1">DUF3846 domain-containing protein</fullName>
    </recommendedName>
</protein>